<evidence type="ECO:0000313" key="2">
    <source>
        <dbReference type="Proteomes" id="UP000290289"/>
    </source>
</evidence>
<accession>A0A498IG48</accession>
<dbReference type="AlphaFoldDB" id="A0A498IG48"/>
<reference evidence="1 2" key="1">
    <citation type="submission" date="2018-10" db="EMBL/GenBank/DDBJ databases">
        <title>A high-quality apple genome assembly.</title>
        <authorList>
            <person name="Hu J."/>
        </authorList>
    </citation>
    <scope>NUCLEOTIDE SEQUENCE [LARGE SCALE GENOMIC DNA]</scope>
    <source>
        <strain evidence="2">cv. HFTH1</strain>
        <tissue evidence="1">Young leaf</tissue>
    </source>
</reference>
<keyword evidence="2" id="KW-1185">Reference proteome</keyword>
<dbReference type="Proteomes" id="UP000290289">
    <property type="component" value="Chromosome 12"/>
</dbReference>
<dbReference type="PANTHER" id="PTHR34267">
    <property type="entry name" value="OS11G0161033 PROTEIN"/>
    <property type="match status" value="1"/>
</dbReference>
<protein>
    <submittedName>
        <fullName evidence="1">Uncharacterized protein</fullName>
    </submittedName>
</protein>
<dbReference type="InterPro" id="IPR009515">
    <property type="entry name" value="DUF1138"/>
</dbReference>
<dbReference type="PANTHER" id="PTHR34267:SF1">
    <property type="entry name" value="ATOZI1"/>
    <property type="match status" value="1"/>
</dbReference>
<evidence type="ECO:0000313" key="1">
    <source>
        <dbReference type="EMBL" id="RXH81104.1"/>
    </source>
</evidence>
<proteinExistence type="predicted"/>
<sequence length="199" mass="22888">MNTTPIALSSIIKKWRDEESSRIPVVGKFLSHYLVRSGDKKKVQEFLLTDTIVRSHRLGTPPALVWRMHFRHATDLDLNFSLMLGYPSGGWDWTGILCLQNTSFLLFWDHLQWHGQLTIISLTRKYLEARNLLRNSCCNSLMALCLLLNSGSTPSTVANKEWWEETDKKFQAWPRTAGPPVVMNPISRQNFIVKSRTDS</sequence>
<dbReference type="EMBL" id="RDQH01000338">
    <property type="protein sequence ID" value="RXH81104.1"/>
    <property type="molecule type" value="Genomic_DNA"/>
</dbReference>
<dbReference type="Pfam" id="PF06592">
    <property type="entry name" value="DUF1138"/>
    <property type="match status" value="1"/>
</dbReference>
<organism evidence="1 2">
    <name type="scientific">Malus domestica</name>
    <name type="common">Apple</name>
    <name type="synonym">Pyrus malus</name>
    <dbReference type="NCBI Taxonomy" id="3750"/>
    <lineage>
        <taxon>Eukaryota</taxon>
        <taxon>Viridiplantae</taxon>
        <taxon>Streptophyta</taxon>
        <taxon>Embryophyta</taxon>
        <taxon>Tracheophyta</taxon>
        <taxon>Spermatophyta</taxon>
        <taxon>Magnoliopsida</taxon>
        <taxon>eudicotyledons</taxon>
        <taxon>Gunneridae</taxon>
        <taxon>Pentapetalae</taxon>
        <taxon>rosids</taxon>
        <taxon>fabids</taxon>
        <taxon>Rosales</taxon>
        <taxon>Rosaceae</taxon>
        <taxon>Amygdaloideae</taxon>
        <taxon>Maleae</taxon>
        <taxon>Malus</taxon>
    </lineage>
</organism>
<name>A0A498IG48_MALDO</name>
<comment type="caution">
    <text evidence="1">The sequence shown here is derived from an EMBL/GenBank/DDBJ whole genome shotgun (WGS) entry which is preliminary data.</text>
</comment>
<gene>
    <name evidence="1" type="ORF">DVH24_005018</name>
</gene>